<evidence type="ECO:0008006" key="3">
    <source>
        <dbReference type="Google" id="ProtNLM"/>
    </source>
</evidence>
<proteinExistence type="predicted"/>
<name>A0AAF0UHL8_SOLVR</name>
<dbReference type="Proteomes" id="UP001234989">
    <property type="component" value="Chromosome 9"/>
</dbReference>
<feature type="non-terminal residue" evidence="1">
    <location>
        <position position="131"/>
    </location>
</feature>
<keyword evidence="2" id="KW-1185">Reference proteome</keyword>
<feature type="non-terminal residue" evidence="1">
    <location>
        <position position="1"/>
    </location>
</feature>
<reference evidence="1" key="1">
    <citation type="submission" date="2023-08" db="EMBL/GenBank/DDBJ databases">
        <title>A de novo genome assembly of Solanum verrucosum Schlechtendal, a Mexican diploid species geographically isolated from the other diploid A-genome species in potato relatives.</title>
        <authorList>
            <person name="Hosaka K."/>
        </authorList>
    </citation>
    <scope>NUCLEOTIDE SEQUENCE</scope>
    <source>
        <tissue evidence="1">Young leaves</tissue>
    </source>
</reference>
<evidence type="ECO:0000313" key="1">
    <source>
        <dbReference type="EMBL" id="WMV45671.1"/>
    </source>
</evidence>
<dbReference type="AlphaFoldDB" id="A0AAF0UHL8"/>
<dbReference type="PANTHER" id="PTHR35218">
    <property type="entry name" value="RNASE H DOMAIN-CONTAINING PROTEIN"/>
    <property type="match status" value="1"/>
</dbReference>
<dbReference type="SUPFAM" id="SSF56219">
    <property type="entry name" value="DNase I-like"/>
    <property type="match status" value="1"/>
</dbReference>
<dbReference type="EMBL" id="CP133620">
    <property type="protein sequence ID" value="WMV45671.1"/>
    <property type="molecule type" value="Genomic_DNA"/>
</dbReference>
<accession>A0AAF0UHL8</accession>
<organism evidence="1 2">
    <name type="scientific">Solanum verrucosum</name>
    <dbReference type="NCBI Taxonomy" id="315347"/>
    <lineage>
        <taxon>Eukaryota</taxon>
        <taxon>Viridiplantae</taxon>
        <taxon>Streptophyta</taxon>
        <taxon>Embryophyta</taxon>
        <taxon>Tracheophyta</taxon>
        <taxon>Spermatophyta</taxon>
        <taxon>Magnoliopsida</taxon>
        <taxon>eudicotyledons</taxon>
        <taxon>Gunneridae</taxon>
        <taxon>Pentapetalae</taxon>
        <taxon>asterids</taxon>
        <taxon>lamiids</taxon>
        <taxon>Solanales</taxon>
        <taxon>Solanaceae</taxon>
        <taxon>Solanoideae</taxon>
        <taxon>Solaneae</taxon>
        <taxon>Solanum</taxon>
    </lineage>
</organism>
<sequence>LWDPQVIRCNLVDRSKQHIHIEVDCRGINISFSFTVVYGLHTVADRRKLWEQLRSIHNNQQTPWVAMGDYNTFHRGEDRMVGDPVQDAEIRDFDGFLRARSMKILKHTSREYIWTNGHTYNIIDWALVNAR</sequence>
<evidence type="ECO:0000313" key="2">
    <source>
        <dbReference type="Proteomes" id="UP001234989"/>
    </source>
</evidence>
<dbReference type="PANTHER" id="PTHR35218:SF7">
    <property type="entry name" value="ENDONUCLEASE_EXONUCLEASE_PHOSPHATASE"/>
    <property type="match status" value="1"/>
</dbReference>
<dbReference type="InterPro" id="IPR036691">
    <property type="entry name" value="Endo/exonu/phosph_ase_sf"/>
</dbReference>
<dbReference type="Gene3D" id="3.60.10.10">
    <property type="entry name" value="Endonuclease/exonuclease/phosphatase"/>
    <property type="match status" value="1"/>
</dbReference>
<gene>
    <name evidence="1" type="ORF">MTR67_039056</name>
</gene>
<protein>
    <recommendedName>
        <fullName evidence="3">Exo_endo_phos domain-containing protein</fullName>
    </recommendedName>
</protein>